<gene>
    <name evidence="1" type="ORF">SNE25_04160</name>
</gene>
<proteinExistence type="predicted"/>
<dbReference type="Proteomes" id="UP001324380">
    <property type="component" value="Chromosome"/>
</dbReference>
<name>A0ABZ0TRJ5_9SPHI</name>
<dbReference type="RefSeq" id="WP_321563829.1">
    <property type="nucleotide sequence ID" value="NZ_CP139558.1"/>
</dbReference>
<sequence length="95" mass="11320">MKKKLKTEEERIAYNCRKATLLIEKKQEIELTAREQMELQIHLAGCYICRVYEQQSVLINSMMRQLFKTQKDEVKLDDAFKEQLKQKIAAKLDKN</sequence>
<evidence type="ECO:0008006" key="3">
    <source>
        <dbReference type="Google" id="ProtNLM"/>
    </source>
</evidence>
<dbReference type="EMBL" id="CP139558">
    <property type="protein sequence ID" value="WPU94713.1"/>
    <property type="molecule type" value="Genomic_DNA"/>
</dbReference>
<organism evidence="1 2">
    <name type="scientific">Mucilaginibacter sabulilitoris</name>
    <dbReference type="NCBI Taxonomy" id="1173583"/>
    <lineage>
        <taxon>Bacteria</taxon>
        <taxon>Pseudomonadati</taxon>
        <taxon>Bacteroidota</taxon>
        <taxon>Sphingobacteriia</taxon>
        <taxon>Sphingobacteriales</taxon>
        <taxon>Sphingobacteriaceae</taxon>
        <taxon>Mucilaginibacter</taxon>
    </lineage>
</organism>
<accession>A0ABZ0TRJ5</accession>
<reference evidence="1 2" key="1">
    <citation type="submission" date="2023-11" db="EMBL/GenBank/DDBJ databases">
        <title>Analysis of the Genomes of Mucilaginibacter gossypii cycad 4 and M. sabulilitoris SNA2: microbes with the potential for plant growth promotion.</title>
        <authorList>
            <person name="Hirsch A.M."/>
            <person name="Humm E."/>
            <person name="Rubbi M."/>
            <person name="Del Vecchio G."/>
            <person name="Ha S.M."/>
            <person name="Pellegrini M."/>
            <person name="Gunsalus R.P."/>
        </authorList>
    </citation>
    <scope>NUCLEOTIDE SEQUENCE [LARGE SCALE GENOMIC DNA]</scope>
    <source>
        <strain evidence="1 2">SNA2</strain>
    </source>
</reference>
<evidence type="ECO:0000313" key="1">
    <source>
        <dbReference type="EMBL" id="WPU94713.1"/>
    </source>
</evidence>
<evidence type="ECO:0000313" key="2">
    <source>
        <dbReference type="Proteomes" id="UP001324380"/>
    </source>
</evidence>
<protein>
    <recommendedName>
        <fullName evidence="3">Zinc-finger domain-containing protein</fullName>
    </recommendedName>
</protein>
<keyword evidence="2" id="KW-1185">Reference proteome</keyword>